<comment type="caution">
    <text evidence="1">The sequence shown here is derived from an EMBL/GenBank/DDBJ whole genome shotgun (WGS) entry which is preliminary data.</text>
</comment>
<evidence type="ECO:0000313" key="2">
    <source>
        <dbReference type="Proteomes" id="UP000010422"/>
    </source>
</evidence>
<dbReference type="VEuPathDB" id="FungiDB:PNEJI1_003361"/>
<gene>
    <name evidence="1" type="ORF">PNEJI1_003361</name>
</gene>
<dbReference type="Proteomes" id="UP000010422">
    <property type="component" value="Unassembled WGS sequence"/>
</dbReference>
<evidence type="ECO:0000313" key="1">
    <source>
        <dbReference type="EMBL" id="CCJ29524.1"/>
    </source>
</evidence>
<proteinExistence type="predicted"/>
<name>L0PBR3_PNEJI</name>
<accession>L0PBR3</accession>
<protein>
    <submittedName>
        <fullName evidence="1">Uncharacterized protein</fullName>
    </submittedName>
</protein>
<dbReference type="EMBL" id="CAKM01000191">
    <property type="protein sequence ID" value="CCJ29524.1"/>
    <property type="molecule type" value="Genomic_DNA"/>
</dbReference>
<dbReference type="InParanoid" id="L0PBR3"/>
<sequence length="59" mass="6975">MAHTNTIYYLNSQNEFDNEILMSPCSMVIDDEPLKHTTSAQSRKYIYSATRQRDMQWCP</sequence>
<reference evidence="1 2" key="1">
    <citation type="journal article" date="2012" name="MBio">
        <title>De novo assembly of the Pneumocystis jirovecii genome from a single bronchoalveolar lavage fluid specimen from a patient.</title>
        <authorList>
            <person name="Cisse O.H."/>
            <person name="Pagni M."/>
            <person name="Hauser P.M."/>
        </authorList>
    </citation>
    <scope>NUCLEOTIDE SEQUENCE [LARGE SCALE GENOMIC DNA]</scope>
    <source>
        <strain evidence="1 2">SE8</strain>
    </source>
</reference>
<dbReference type="AlphaFoldDB" id="L0PBR3"/>
<organism evidence="2">
    <name type="scientific">Pneumocystis jirovecii</name>
    <name type="common">Human pneumocystis pneumonia agent</name>
    <dbReference type="NCBI Taxonomy" id="42068"/>
    <lineage>
        <taxon>Eukaryota</taxon>
        <taxon>Fungi</taxon>
        <taxon>Dikarya</taxon>
        <taxon>Ascomycota</taxon>
        <taxon>Taphrinomycotina</taxon>
        <taxon>Pneumocystomycetes</taxon>
        <taxon>Pneumocystaceae</taxon>
        <taxon>Pneumocystis</taxon>
    </lineage>
</organism>